<dbReference type="PROSITE" id="PS51898">
    <property type="entry name" value="TYR_RECOMBINASE"/>
    <property type="match status" value="1"/>
</dbReference>
<sequence>MNFLTHKIFLRVDQYKNPGEGVIYLRATLNRIHRYVSLRIRVKEKNWNPSTLEVRLAEPNAIYKNQVINMFESKARNIRHDFLMKGKYLSLDEFIKQLSINYNSSCFYEFVENEMKQNKSLSKETLRGYDAQVSKLKAFKESLCFAEIDSTFLNRYEKYMVEKLHNKPNTVTRTFTFMKAVINKAKALGVTEIDPFKSRKLGFKEGTRNRLSIEELDLLTALFESGDLNERDENVLRYFLFSCFTGLRYGDVFNLKWNNIEDNVIALEMNKTSLKVRIPIIERARKLLPEEKIYLSNKKVFRVLTNQRTNSYLKDIMKIAGIKKDISFHCARHSFATNGIEIGIPLEVISQLLGHTDVKITRIYAKYSDSLKVRELNKWDQIDRSNEEKEKEA</sequence>
<dbReference type="AlphaFoldDB" id="A0A644V7B4"/>
<evidence type="ECO:0000259" key="4">
    <source>
        <dbReference type="PROSITE" id="PS51898"/>
    </source>
</evidence>
<protein>
    <submittedName>
        <fullName evidence="6">Tyrosine recombinase XerD</fullName>
    </submittedName>
</protein>
<dbReference type="Gene3D" id="1.10.150.130">
    <property type="match status" value="1"/>
</dbReference>
<dbReference type="CDD" id="cd01185">
    <property type="entry name" value="INTN1_C_like"/>
    <property type="match status" value="1"/>
</dbReference>
<dbReference type="GO" id="GO:0015074">
    <property type="term" value="P:DNA integration"/>
    <property type="evidence" value="ECO:0007669"/>
    <property type="project" value="InterPro"/>
</dbReference>
<dbReference type="Pfam" id="PF00589">
    <property type="entry name" value="Phage_integrase"/>
    <property type="match status" value="1"/>
</dbReference>
<dbReference type="GO" id="GO:0006310">
    <property type="term" value="P:DNA recombination"/>
    <property type="evidence" value="ECO:0007669"/>
    <property type="project" value="UniProtKB-KW"/>
</dbReference>
<evidence type="ECO:0000256" key="1">
    <source>
        <dbReference type="ARBA" id="ARBA00008857"/>
    </source>
</evidence>
<evidence type="ECO:0000259" key="5">
    <source>
        <dbReference type="PROSITE" id="PS51900"/>
    </source>
</evidence>
<dbReference type="EMBL" id="VSSQ01000233">
    <property type="protein sequence ID" value="MPL87097.1"/>
    <property type="molecule type" value="Genomic_DNA"/>
</dbReference>
<dbReference type="Gene3D" id="1.10.443.10">
    <property type="entry name" value="Intergrase catalytic core"/>
    <property type="match status" value="1"/>
</dbReference>
<dbReference type="InterPro" id="IPR044068">
    <property type="entry name" value="CB"/>
</dbReference>
<dbReference type="SUPFAM" id="SSF56349">
    <property type="entry name" value="DNA breaking-rejoining enzymes"/>
    <property type="match status" value="1"/>
</dbReference>
<dbReference type="InterPro" id="IPR011010">
    <property type="entry name" value="DNA_brk_join_enz"/>
</dbReference>
<dbReference type="InterPro" id="IPR025269">
    <property type="entry name" value="SAM-like_dom"/>
</dbReference>
<organism evidence="6">
    <name type="scientific">bioreactor metagenome</name>
    <dbReference type="NCBI Taxonomy" id="1076179"/>
    <lineage>
        <taxon>unclassified sequences</taxon>
        <taxon>metagenomes</taxon>
        <taxon>ecological metagenomes</taxon>
    </lineage>
</organism>
<dbReference type="InterPro" id="IPR010998">
    <property type="entry name" value="Integrase_recombinase_N"/>
</dbReference>
<keyword evidence="3" id="KW-0233">DNA recombination</keyword>
<dbReference type="InterPro" id="IPR035386">
    <property type="entry name" value="Arm-DNA-bind_5"/>
</dbReference>
<feature type="domain" description="Tyr recombinase" evidence="4">
    <location>
        <begin position="206"/>
        <end position="378"/>
    </location>
</feature>
<dbReference type="InterPro" id="IPR050090">
    <property type="entry name" value="Tyrosine_recombinase_XerCD"/>
</dbReference>
<dbReference type="Pfam" id="PF17293">
    <property type="entry name" value="Arm-DNA-bind_5"/>
    <property type="match status" value="1"/>
</dbReference>
<evidence type="ECO:0000313" key="6">
    <source>
        <dbReference type="EMBL" id="MPL87097.1"/>
    </source>
</evidence>
<dbReference type="PROSITE" id="PS51900">
    <property type="entry name" value="CB"/>
    <property type="match status" value="1"/>
</dbReference>
<gene>
    <name evidence="6" type="primary">xerD_21</name>
    <name evidence="6" type="ORF">SDC9_33091</name>
</gene>
<dbReference type="InterPro" id="IPR002104">
    <property type="entry name" value="Integrase_catalytic"/>
</dbReference>
<feature type="domain" description="Core-binding (CB)" evidence="5">
    <location>
        <begin position="105"/>
        <end position="186"/>
    </location>
</feature>
<evidence type="ECO:0000256" key="2">
    <source>
        <dbReference type="ARBA" id="ARBA00023125"/>
    </source>
</evidence>
<comment type="caution">
    <text evidence="6">The sequence shown here is derived from an EMBL/GenBank/DDBJ whole genome shotgun (WGS) entry which is preliminary data.</text>
</comment>
<dbReference type="InterPro" id="IPR013762">
    <property type="entry name" value="Integrase-like_cat_sf"/>
</dbReference>
<name>A0A644V7B4_9ZZZZ</name>
<reference evidence="6" key="1">
    <citation type="submission" date="2019-08" db="EMBL/GenBank/DDBJ databases">
        <authorList>
            <person name="Kucharzyk K."/>
            <person name="Murdoch R.W."/>
            <person name="Higgins S."/>
            <person name="Loffler F."/>
        </authorList>
    </citation>
    <scope>NUCLEOTIDE SEQUENCE</scope>
</reference>
<dbReference type="GO" id="GO:0003677">
    <property type="term" value="F:DNA binding"/>
    <property type="evidence" value="ECO:0007669"/>
    <property type="project" value="UniProtKB-KW"/>
</dbReference>
<proteinExistence type="inferred from homology"/>
<evidence type="ECO:0000256" key="3">
    <source>
        <dbReference type="ARBA" id="ARBA00023172"/>
    </source>
</evidence>
<accession>A0A644V7B4</accession>
<comment type="similarity">
    <text evidence="1">Belongs to the 'phage' integrase family.</text>
</comment>
<dbReference type="PANTHER" id="PTHR30349:SF64">
    <property type="entry name" value="PROPHAGE INTEGRASE INTD-RELATED"/>
    <property type="match status" value="1"/>
</dbReference>
<dbReference type="Pfam" id="PF13102">
    <property type="entry name" value="Phage_int_SAM_5"/>
    <property type="match status" value="1"/>
</dbReference>
<keyword evidence="2" id="KW-0238">DNA-binding</keyword>
<dbReference type="PANTHER" id="PTHR30349">
    <property type="entry name" value="PHAGE INTEGRASE-RELATED"/>
    <property type="match status" value="1"/>
</dbReference>